<dbReference type="Proteomes" id="UP000007110">
    <property type="component" value="Unassembled WGS sequence"/>
</dbReference>
<accession>A0A7M7RB91</accession>
<dbReference type="SUPFAM" id="SSF50729">
    <property type="entry name" value="PH domain-like"/>
    <property type="match status" value="1"/>
</dbReference>
<reference evidence="5" key="1">
    <citation type="submission" date="2015-02" db="EMBL/GenBank/DDBJ databases">
        <title>Genome sequencing for Strongylocentrotus purpuratus.</title>
        <authorList>
            <person name="Murali S."/>
            <person name="Liu Y."/>
            <person name="Vee V."/>
            <person name="English A."/>
            <person name="Wang M."/>
            <person name="Skinner E."/>
            <person name="Han Y."/>
            <person name="Muzny D.M."/>
            <person name="Worley K.C."/>
            <person name="Gibbs R.A."/>
        </authorList>
    </citation>
    <scope>NUCLEOTIDE SEQUENCE</scope>
</reference>
<dbReference type="OrthoDB" id="10057585at2759"/>
<dbReference type="RefSeq" id="XP_780611.2">
    <property type="nucleotide sequence ID" value="XM_775518.5"/>
</dbReference>
<name>A0A7M7RB91_STRPU</name>
<sequence>MSAKWNNVKSGTKSWVHSAAALSAGHVVYNVKYLGLVEVSAPKGADIVKEAVTKLKFNKQVKRSEGTKPPKMELTISVDGVTIQDRQTKEKQFTYPLHHISYCADDKSDKKICAFIAKDAKENKNICHVMESDKNAEEITLTVGQAFDLAYQKFLSNANKTQEQQQQNETLRKRVNELEEENKTLKQKINEMEIKQGLNPSYTLQANGEQVSQPSSPSGVFVQSSNPTAKDTLAMQAAAYTSIRTNSTSSSSAFEDAFAPPLTLAPAPAGTPKTNEPFLPPPPAPLPRHIEASAPIFTQPAPVEPQSPISLVPPAQPSVDPAIARSRPRPQAVSQGPGVLAPPPRTMRVRGDSATSPLPTSPSPNVVGLDDLYAAVSKASKMNGSGVATTSPNPFAAPSTTEFRFGDDLDFLSNKGSSNVSTSNAGASSNSFSIMDLDPLK</sequence>
<proteinExistence type="predicted"/>
<feature type="coiled-coil region" evidence="1">
    <location>
        <begin position="161"/>
        <end position="195"/>
    </location>
</feature>
<dbReference type="PANTHER" id="PTHR11232:SF77">
    <property type="entry name" value="GULP PTB DOMAIN CONTAINING ENGULFMENT ADAPTOR 1"/>
    <property type="match status" value="1"/>
</dbReference>
<organism evidence="4 5">
    <name type="scientific">Strongylocentrotus purpuratus</name>
    <name type="common">Purple sea urchin</name>
    <dbReference type="NCBI Taxonomy" id="7668"/>
    <lineage>
        <taxon>Eukaryota</taxon>
        <taxon>Metazoa</taxon>
        <taxon>Echinodermata</taxon>
        <taxon>Eleutherozoa</taxon>
        <taxon>Echinozoa</taxon>
        <taxon>Echinoidea</taxon>
        <taxon>Euechinoidea</taxon>
        <taxon>Echinacea</taxon>
        <taxon>Camarodonta</taxon>
        <taxon>Echinidea</taxon>
        <taxon>Strongylocentrotidae</taxon>
        <taxon>Strongylocentrotus</taxon>
    </lineage>
</organism>
<dbReference type="GeneID" id="575102"/>
<feature type="compositionally biased region" description="Polar residues" evidence="2">
    <location>
        <begin position="381"/>
        <end position="402"/>
    </location>
</feature>
<feature type="region of interest" description="Disordered" evidence="2">
    <location>
        <begin position="318"/>
        <end position="366"/>
    </location>
</feature>
<evidence type="ECO:0000313" key="4">
    <source>
        <dbReference type="EnsemblMetazoa" id="XP_780611"/>
    </source>
</evidence>
<dbReference type="Gene3D" id="2.30.29.30">
    <property type="entry name" value="Pleckstrin-homology domain (PH domain)/Phosphotyrosine-binding domain (PTB)"/>
    <property type="match status" value="1"/>
</dbReference>
<evidence type="ECO:0000313" key="5">
    <source>
        <dbReference type="Proteomes" id="UP000007110"/>
    </source>
</evidence>
<feature type="compositionally biased region" description="Polar residues" evidence="2">
    <location>
        <begin position="414"/>
        <end position="433"/>
    </location>
</feature>
<protein>
    <recommendedName>
        <fullName evidence="3">PID domain-containing protein</fullName>
    </recommendedName>
</protein>
<dbReference type="Pfam" id="PF00640">
    <property type="entry name" value="PID"/>
    <property type="match status" value="1"/>
</dbReference>
<keyword evidence="5" id="KW-1185">Reference proteome</keyword>
<evidence type="ECO:0000256" key="1">
    <source>
        <dbReference type="SAM" id="Coils"/>
    </source>
</evidence>
<dbReference type="InterPro" id="IPR011993">
    <property type="entry name" value="PH-like_dom_sf"/>
</dbReference>
<feature type="domain" description="PID" evidence="3">
    <location>
        <begin position="27"/>
        <end position="165"/>
    </location>
</feature>
<dbReference type="CTD" id="51454"/>
<dbReference type="InterPro" id="IPR051133">
    <property type="entry name" value="Adapter_Engulfment-Domain"/>
</dbReference>
<dbReference type="PROSITE" id="PS01179">
    <property type="entry name" value="PID"/>
    <property type="match status" value="1"/>
</dbReference>
<evidence type="ECO:0000259" key="3">
    <source>
        <dbReference type="PROSITE" id="PS01179"/>
    </source>
</evidence>
<dbReference type="EnsemblMetazoa" id="XM_775518">
    <property type="protein sequence ID" value="XP_780611"/>
    <property type="gene ID" value="LOC575102"/>
</dbReference>
<keyword evidence="1" id="KW-0175">Coiled coil</keyword>
<dbReference type="PANTHER" id="PTHR11232">
    <property type="entry name" value="PHOSPHOTYROSINE INTERACTION DOMAIN-CONTAINING FAMILY MEMBER"/>
    <property type="match status" value="1"/>
</dbReference>
<evidence type="ECO:0000256" key="2">
    <source>
        <dbReference type="SAM" id="MobiDB-lite"/>
    </source>
</evidence>
<feature type="region of interest" description="Disordered" evidence="2">
    <location>
        <begin position="381"/>
        <end position="441"/>
    </location>
</feature>
<dbReference type="InterPro" id="IPR006020">
    <property type="entry name" value="PTB/PI_dom"/>
</dbReference>
<dbReference type="AlphaFoldDB" id="A0A7M7RB91"/>
<reference evidence="4" key="2">
    <citation type="submission" date="2021-01" db="UniProtKB">
        <authorList>
            <consortium name="EnsemblMetazoa"/>
        </authorList>
    </citation>
    <scope>IDENTIFICATION</scope>
</reference>
<dbReference type="SMART" id="SM00462">
    <property type="entry name" value="PTB"/>
    <property type="match status" value="1"/>
</dbReference>